<dbReference type="Proteomes" id="UP000002432">
    <property type="component" value="Chromosome"/>
</dbReference>
<dbReference type="OrthoDB" id="116396at2"/>
<sequence length="207" mass="23793">MAVGLRPCRRSWQTRDRYTERMANEVEIKFRIADRKALEESLRANQFREKTASTHELNTLYDFPGSKLRGRGELLRIREFGGKWKVTHKAKGKAGKHKSRKETETSIGDGQKLEEIFEALGLKPSFRYEKFRAEWTDGKGDVVLDHTPVGEFGEIEGEPDWIDHVAKLLGISEDQYITSSYAELFQQFVRSSNRKAANMTFAECGTK</sequence>
<accession>Q1IQ23</accession>
<dbReference type="Gene3D" id="2.40.320.10">
    <property type="entry name" value="Hypothetical Protein Pfu-838710-001"/>
    <property type="match status" value="1"/>
</dbReference>
<dbReference type="EMBL" id="CP000360">
    <property type="protein sequence ID" value="ABF41027.1"/>
    <property type="molecule type" value="Genomic_DNA"/>
</dbReference>
<dbReference type="KEGG" id="aba:Acid345_2026"/>
<dbReference type="CDD" id="cd07890">
    <property type="entry name" value="CYTH-like_AC_IV-like"/>
    <property type="match status" value="1"/>
</dbReference>
<dbReference type="AlphaFoldDB" id="Q1IQ23"/>
<dbReference type="PANTHER" id="PTHR21028">
    <property type="entry name" value="SI:CH211-156B7.4"/>
    <property type="match status" value="1"/>
</dbReference>
<dbReference type="SMART" id="SM01118">
    <property type="entry name" value="CYTH"/>
    <property type="match status" value="1"/>
</dbReference>
<feature type="compositionally biased region" description="Basic residues" evidence="1">
    <location>
        <begin position="88"/>
        <end position="100"/>
    </location>
</feature>
<evidence type="ECO:0000256" key="1">
    <source>
        <dbReference type="SAM" id="MobiDB-lite"/>
    </source>
</evidence>
<feature type="domain" description="CYTH" evidence="2">
    <location>
        <begin position="23"/>
        <end position="187"/>
    </location>
</feature>
<feature type="region of interest" description="Disordered" evidence="1">
    <location>
        <begin position="88"/>
        <end position="107"/>
    </location>
</feature>
<organism evidence="3 4">
    <name type="scientific">Koribacter versatilis (strain Ellin345)</name>
    <dbReference type="NCBI Taxonomy" id="204669"/>
    <lineage>
        <taxon>Bacteria</taxon>
        <taxon>Pseudomonadati</taxon>
        <taxon>Acidobacteriota</taxon>
        <taxon>Terriglobia</taxon>
        <taxon>Terriglobales</taxon>
        <taxon>Candidatus Korobacteraceae</taxon>
        <taxon>Candidatus Korobacter</taxon>
    </lineage>
</organism>
<gene>
    <name evidence="3" type="ordered locus">Acid345_2026</name>
</gene>
<dbReference type="eggNOG" id="COG1437">
    <property type="taxonomic scope" value="Bacteria"/>
</dbReference>
<evidence type="ECO:0000259" key="2">
    <source>
        <dbReference type="PROSITE" id="PS51707"/>
    </source>
</evidence>
<dbReference type="PROSITE" id="PS51707">
    <property type="entry name" value="CYTH"/>
    <property type="match status" value="1"/>
</dbReference>
<dbReference type="InterPro" id="IPR033469">
    <property type="entry name" value="CYTH-like_dom_sf"/>
</dbReference>
<dbReference type="HOGENOM" id="CLU_105244_0_0_0"/>
<dbReference type="PANTHER" id="PTHR21028:SF2">
    <property type="entry name" value="CYTH DOMAIN-CONTAINING PROTEIN"/>
    <property type="match status" value="1"/>
</dbReference>
<dbReference type="EnsemblBacteria" id="ABF41027">
    <property type="protein sequence ID" value="ABF41027"/>
    <property type="gene ID" value="Acid345_2026"/>
</dbReference>
<keyword evidence="4" id="KW-1185">Reference proteome</keyword>
<evidence type="ECO:0000313" key="3">
    <source>
        <dbReference type="EMBL" id="ABF41027.1"/>
    </source>
</evidence>
<name>Q1IQ23_KORVE</name>
<dbReference type="SUPFAM" id="SSF55154">
    <property type="entry name" value="CYTH-like phosphatases"/>
    <property type="match status" value="1"/>
</dbReference>
<dbReference type="Pfam" id="PF01928">
    <property type="entry name" value="CYTH"/>
    <property type="match status" value="1"/>
</dbReference>
<dbReference type="STRING" id="204669.Acid345_2026"/>
<protein>
    <submittedName>
        <fullName evidence="3">Adenylate cyclase</fullName>
    </submittedName>
</protein>
<evidence type="ECO:0000313" key="4">
    <source>
        <dbReference type="Proteomes" id="UP000002432"/>
    </source>
</evidence>
<dbReference type="InterPro" id="IPR008173">
    <property type="entry name" value="Adenylyl_cyclase_CyaB"/>
</dbReference>
<proteinExistence type="predicted"/>
<reference evidence="3 4" key="1">
    <citation type="journal article" date="2009" name="Appl. Environ. Microbiol.">
        <title>Three genomes from the phylum Acidobacteria provide insight into the lifestyles of these microorganisms in soils.</title>
        <authorList>
            <person name="Ward N.L."/>
            <person name="Challacombe J.F."/>
            <person name="Janssen P.H."/>
            <person name="Henrissat B."/>
            <person name="Coutinho P.M."/>
            <person name="Wu M."/>
            <person name="Xie G."/>
            <person name="Haft D.H."/>
            <person name="Sait M."/>
            <person name="Badger J."/>
            <person name="Barabote R.D."/>
            <person name="Bradley B."/>
            <person name="Brettin T.S."/>
            <person name="Brinkac L.M."/>
            <person name="Bruce D."/>
            <person name="Creasy T."/>
            <person name="Daugherty S.C."/>
            <person name="Davidsen T.M."/>
            <person name="DeBoy R.T."/>
            <person name="Detter J.C."/>
            <person name="Dodson R.J."/>
            <person name="Durkin A.S."/>
            <person name="Ganapathy A."/>
            <person name="Gwinn-Giglio M."/>
            <person name="Han C.S."/>
            <person name="Khouri H."/>
            <person name="Kiss H."/>
            <person name="Kothari S.P."/>
            <person name="Madupu R."/>
            <person name="Nelson K.E."/>
            <person name="Nelson W.C."/>
            <person name="Paulsen I."/>
            <person name="Penn K."/>
            <person name="Ren Q."/>
            <person name="Rosovitz M.J."/>
            <person name="Selengut J.D."/>
            <person name="Shrivastava S."/>
            <person name="Sullivan S.A."/>
            <person name="Tapia R."/>
            <person name="Thompson L.S."/>
            <person name="Watkins K.L."/>
            <person name="Yang Q."/>
            <person name="Yu C."/>
            <person name="Zafar N."/>
            <person name="Zhou L."/>
            <person name="Kuske C.R."/>
        </authorList>
    </citation>
    <scope>NUCLEOTIDE SEQUENCE [LARGE SCALE GENOMIC DNA]</scope>
    <source>
        <strain evidence="3 4">Ellin345</strain>
    </source>
</reference>
<dbReference type="InterPro" id="IPR023577">
    <property type="entry name" value="CYTH_domain"/>
</dbReference>